<evidence type="ECO:0000313" key="2">
    <source>
        <dbReference type="Proteomes" id="UP000658127"/>
    </source>
</evidence>
<organism evidence="1 2">
    <name type="scientific">Nocardia rhizosphaerihabitans</name>
    <dbReference type="NCBI Taxonomy" id="1691570"/>
    <lineage>
        <taxon>Bacteria</taxon>
        <taxon>Bacillati</taxon>
        <taxon>Actinomycetota</taxon>
        <taxon>Actinomycetes</taxon>
        <taxon>Mycobacteriales</taxon>
        <taxon>Nocardiaceae</taxon>
        <taxon>Nocardia</taxon>
    </lineage>
</organism>
<reference evidence="2" key="1">
    <citation type="journal article" date="2019" name="Int. J. Syst. Evol. Microbiol.">
        <title>The Global Catalogue of Microorganisms (GCM) 10K type strain sequencing project: providing services to taxonomists for standard genome sequencing and annotation.</title>
        <authorList>
            <consortium name="The Broad Institute Genomics Platform"/>
            <consortium name="The Broad Institute Genome Sequencing Center for Infectious Disease"/>
            <person name="Wu L."/>
            <person name="Ma J."/>
        </authorList>
    </citation>
    <scope>NUCLEOTIDE SEQUENCE [LARGE SCALE GENOMIC DNA]</scope>
    <source>
        <strain evidence="2">CGMCC 4.7329</strain>
    </source>
</reference>
<accession>A0ABQ2KEK2</accession>
<name>A0ABQ2KEK2_9NOCA</name>
<protein>
    <submittedName>
        <fullName evidence="1">Uncharacterized protein</fullName>
    </submittedName>
</protein>
<evidence type="ECO:0000313" key="1">
    <source>
        <dbReference type="EMBL" id="GGN81133.1"/>
    </source>
</evidence>
<comment type="caution">
    <text evidence="1">The sequence shown here is derived from an EMBL/GenBank/DDBJ whole genome shotgun (WGS) entry which is preliminary data.</text>
</comment>
<keyword evidence="2" id="KW-1185">Reference proteome</keyword>
<dbReference type="Proteomes" id="UP000658127">
    <property type="component" value="Unassembled WGS sequence"/>
</dbReference>
<dbReference type="EMBL" id="BMNE01000003">
    <property type="protein sequence ID" value="GGN81133.1"/>
    <property type="molecule type" value="Genomic_DNA"/>
</dbReference>
<gene>
    <name evidence="1" type="ORF">GCM10011610_31220</name>
</gene>
<sequence length="80" mass="8225">MVIHSGTATIDSPQMRQAIDRVSADFAGDTRFGSVIAPQPGFSISPDGHTGIVVAGADASTDDAALRPCGAISTRPTTRR</sequence>
<proteinExistence type="predicted"/>